<name>A0AAW1W6H8_RUBAR</name>
<protein>
    <recommendedName>
        <fullName evidence="3">Tryptophan synthase beta chain-like PALP domain-containing protein</fullName>
    </recommendedName>
</protein>
<sequence length="137" mass="14940">MTTGGNTGIGLAFIAAIKGYKLKLVMPCSYSLERRIVLLALEPRCTSQMRPKALRELLISVRSCYVTLLIVICFTNLKILPIQRSGISSGAAAAAAIKLAKKKENTGKLIVVNIYCLSSMSTALFDTIRHEAENMTF</sequence>
<gene>
    <name evidence="1" type="ORF">M0R45_028209</name>
</gene>
<evidence type="ECO:0000313" key="2">
    <source>
        <dbReference type="Proteomes" id="UP001457282"/>
    </source>
</evidence>
<dbReference type="PANTHER" id="PTHR10314">
    <property type="entry name" value="CYSTATHIONINE BETA-SYNTHASE"/>
    <property type="match status" value="1"/>
</dbReference>
<dbReference type="Proteomes" id="UP001457282">
    <property type="component" value="Unassembled WGS sequence"/>
</dbReference>
<dbReference type="InterPro" id="IPR036052">
    <property type="entry name" value="TrpB-like_PALP_sf"/>
</dbReference>
<comment type="caution">
    <text evidence="1">The sequence shown here is derived from an EMBL/GenBank/DDBJ whole genome shotgun (WGS) entry which is preliminary data.</text>
</comment>
<evidence type="ECO:0000313" key="1">
    <source>
        <dbReference type="EMBL" id="KAK9919623.1"/>
    </source>
</evidence>
<accession>A0AAW1W6H8</accession>
<dbReference type="SUPFAM" id="SSF53686">
    <property type="entry name" value="Tryptophan synthase beta subunit-like PLP-dependent enzymes"/>
    <property type="match status" value="1"/>
</dbReference>
<proteinExistence type="predicted"/>
<dbReference type="AlphaFoldDB" id="A0AAW1W6H8"/>
<dbReference type="InterPro" id="IPR050214">
    <property type="entry name" value="Cys_Synth/Cystath_Beta-Synth"/>
</dbReference>
<organism evidence="1 2">
    <name type="scientific">Rubus argutus</name>
    <name type="common">Southern blackberry</name>
    <dbReference type="NCBI Taxonomy" id="59490"/>
    <lineage>
        <taxon>Eukaryota</taxon>
        <taxon>Viridiplantae</taxon>
        <taxon>Streptophyta</taxon>
        <taxon>Embryophyta</taxon>
        <taxon>Tracheophyta</taxon>
        <taxon>Spermatophyta</taxon>
        <taxon>Magnoliopsida</taxon>
        <taxon>eudicotyledons</taxon>
        <taxon>Gunneridae</taxon>
        <taxon>Pentapetalae</taxon>
        <taxon>rosids</taxon>
        <taxon>fabids</taxon>
        <taxon>Rosales</taxon>
        <taxon>Rosaceae</taxon>
        <taxon>Rosoideae</taxon>
        <taxon>Rosoideae incertae sedis</taxon>
        <taxon>Rubus</taxon>
    </lineage>
</organism>
<dbReference type="Gene3D" id="3.40.50.1100">
    <property type="match status" value="2"/>
</dbReference>
<dbReference type="EMBL" id="JBEDUW010000006">
    <property type="protein sequence ID" value="KAK9919623.1"/>
    <property type="molecule type" value="Genomic_DNA"/>
</dbReference>
<keyword evidence="2" id="KW-1185">Reference proteome</keyword>
<reference evidence="1 2" key="1">
    <citation type="journal article" date="2023" name="G3 (Bethesda)">
        <title>A chromosome-length genome assembly and annotation of blackberry (Rubus argutus, cv. 'Hillquist').</title>
        <authorList>
            <person name="Bruna T."/>
            <person name="Aryal R."/>
            <person name="Dudchenko O."/>
            <person name="Sargent D.J."/>
            <person name="Mead D."/>
            <person name="Buti M."/>
            <person name="Cavallini A."/>
            <person name="Hytonen T."/>
            <person name="Andres J."/>
            <person name="Pham M."/>
            <person name="Weisz D."/>
            <person name="Mascagni F."/>
            <person name="Usai G."/>
            <person name="Natali L."/>
            <person name="Bassil N."/>
            <person name="Fernandez G.E."/>
            <person name="Lomsadze A."/>
            <person name="Armour M."/>
            <person name="Olukolu B."/>
            <person name="Poorten T."/>
            <person name="Britton C."/>
            <person name="Davik J."/>
            <person name="Ashrafi H."/>
            <person name="Aiden E.L."/>
            <person name="Borodovsky M."/>
            <person name="Worthington M."/>
        </authorList>
    </citation>
    <scope>NUCLEOTIDE SEQUENCE [LARGE SCALE GENOMIC DNA]</scope>
    <source>
        <strain evidence="1">PI 553951</strain>
    </source>
</reference>
<evidence type="ECO:0008006" key="3">
    <source>
        <dbReference type="Google" id="ProtNLM"/>
    </source>
</evidence>